<gene>
    <name evidence="2" type="ORF">NPIL_216751</name>
</gene>
<comment type="caution">
    <text evidence="2">The sequence shown here is derived from an EMBL/GenBank/DDBJ whole genome shotgun (WGS) entry which is preliminary data.</text>
</comment>
<protein>
    <submittedName>
        <fullName evidence="2">Uncharacterized protein</fullName>
    </submittedName>
</protein>
<evidence type="ECO:0000313" key="2">
    <source>
        <dbReference type="EMBL" id="GFT43886.1"/>
    </source>
</evidence>
<feature type="region of interest" description="Disordered" evidence="1">
    <location>
        <begin position="1"/>
        <end position="51"/>
    </location>
</feature>
<reference evidence="2" key="1">
    <citation type="submission" date="2020-08" db="EMBL/GenBank/DDBJ databases">
        <title>Multicomponent nature underlies the extraordinary mechanical properties of spider dragline silk.</title>
        <authorList>
            <person name="Kono N."/>
            <person name="Nakamura H."/>
            <person name="Mori M."/>
            <person name="Yoshida Y."/>
            <person name="Ohtoshi R."/>
            <person name="Malay A.D."/>
            <person name="Moran D.A.P."/>
            <person name="Tomita M."/>
            <person name="Numata K."/>
            <person name="Arakawa K."/>
        </authorList>
    </citation>
    <scope>NUCLEOTIDE SEQUENCE</scope>
</reference>
<evidence type="ECO:0000313" key="3">
    <source>
        <dbReference type="Proteomes" id="UP000887013"/>
    </source>
</evidence>
<organism evidence="2 3">
    <name type="scientific">Nephila pilipes</name>
    <name type="common">Giant wood spider</name>
    <name type="synonym">Nephila maculata</name>
    <dbReference type="NCBI Taxonomy" id="299642"/>
    <lineage>
        <taxon>Eukaryota</taxon>
        <taxon>Metazoa</taxon>
        <taxon>Ecdysozoa</taxon>
        <taxon>Arthropoda</taxon>
        <taxon>Chelicerata</taxon>
        <taxon>Arachnida</taxon>
        <taxon>Araneae</taxon>
        <taxon>Araneomorphae</taxon>
        <taxon>Entelegynae</taxon>
        <taxon>Araneoidea</taxon>
        <taxon>Nephilidae</taxon>
        <taxon>Nephila</taxon>
    </lineage>
</organism>
<proteinExistence type="predicted"/>
<accession>A0A8X6P0W0</accession>
<dbReference type="AlphaFoldDB" id="A0A8X6P0W0"/>
<dbReference type="EMBL" id="BMAW01015455">
    <property type="protein sequence ID" value="GFT43886.1"/>
    <property type="molecule type" value="Genomic_DNA"/>
</dbReference>
<evidence type="ECO:0000256" key="1">
    <source>
        <dbReference type="SAM" id="MobiDB-lite"/>
    </source>
</evidence>
<keyword evidence="3" id="KW-1185">Reference proteome</keyword>
<dbReference type="Proteomes" id="UP000887013">
    <property type="component" value="Unassembled WGS sequence"/>
</dbReference>
<sequence length="85" mass="9193">MLGRGHKGTNRNEGTLAGGLGFVDLTRRRGQAELNSEPDPTQAKVATSPSHPNIQFGHLFCPIPRQFNAEPSGDRCVVELKAINI</sequence>
<name>A0A8X6P0W0_NEPPI</name>